<comment type="caution">
    <text evidence="1">The sequence shown here is derived from an EMBL/GenBank/DDBJ whole genome shotgun (WGS) entry which is preliminary data.</text>
</comment>
<proteinExistence type="predicted"/>
<evidence type="ECO:0000313" key="1">
    <source>
        <dbReference type="EMBL" id="KAA1126949.1"/>
    </source>
</evidence>
<name>A0A5B0RNC9_PUCGR</name>
<sequence>MIICPFRPTHHFRHPAAPHTQQHPFLAGLTTLVNKTAPIHLNLDYFQLHLSP</sequence>
<evidence type="ECO:0000313" key="2">
    <source>
        <dbReference type="Proteomes" id="UP000325313"/>
    </source>
</evidence>
<dbReference type="Proteomes" id="UP000325313">
    <property type="component" value="Unassembled WGS sequence"/>
</dbReference>
<reference evidence="1 2" key="1">
    <citation type="submission" date="2019-05" db="EMBL/GenBank/DDBJ databases">
        <title>Emergence of the Ug99 lineage of the wheat stem rust pathogen through somatic hybridization.</title>
        <authorList>
            <person name="Li F."/>
            <person name="Upadhyaya N.M."/>
            <person name="Sperschneider J."/>
            <person name="Matny O."/>
            <person name="Nguyen-Phuc H."/>
            <person name="Mago R."/>
            <person name="Raley C."/>
            <person name="Miller M.E."/>
            <person name="Silverstein K.A.T."/>
            <person name="Henningsen E."/>
            <person name="Hirsch C.D."/>
            <person name="Visser B."/>
            <person name="Pretorius Z.A."/>
            <person name="Steffenson B.J."/>
            <person name="Schwessinger B."/>
            <person name="Dodds P.N."/>
            <person name="Figueroa M."/>
        </authorList>
    </citation>
    <scope>NUCLEOTIDE SEQUENCE [LARGE SCALE GENOMIC DNA]</scope>
    <source>
        <strain evidence="1 2">Ug99</strain>
    </source>
</reference>
<dbReference type="AlphaFoldDB" id="A0A5B0RNC9"/>
<protein>
    <submittedName>
        <fullName evidence="1">Uncharacterized protein</fullName>
    </submittedName>
</protein>
<accession>A0A5B0RNC9</accession>
<gene>
    <name evidence="1" type="ORF">PGTUg99_033354</name>
</gene>
<organism evidence="1 2">
    <name type="scientific">Puccinia graminis f. sp. tritici</name>
    <dbReference type="NCBI Taxonomy" id="56615"/>
    <lineage>
        <taxon>Eukaryota</taxon>
        <taxon>Fungi</taxon>
        <taxon>Dikarya</taxon>
        <taxon>Basidiomycota</taxon>
        <taxon>Pucciniomycotina</taxon>
        <taxon>Pucciniomycetes</taxon>
        <taxon>Pucciniales</taxon>
        <taxon>Pucciniaceae</taxon>
        <taxon>Puccinia</taxon>
    </lineage>
</organism>
<dbReference type="EMBL" id="VDEP01000170">
    <property type="protein sequence ID" value="KAA1126949.1"/>
    <property type="molecule type" value="Genomic_DNA"/>
</dbReference>